<sequence length="665" mass="78436">MSDTGTPDIIAIKGGSPSSGGSGGSGISTRPTLRERDPNDIENKLKDQIEEQPTQISLYLELIRYYISQQQLAEVRNVFAQLHETFPLESFLWTIHLNWELEQEEYSQIETLLAKCLSGDLASSDIFLWSTYLAYIRRKNNLITGGEEARATISKAFDVVMDKCAAFEPRSTQFWQEYLQFLEHWKPVSKWEEQMRTELIRKLYKRLLTLPVESLEKYWERYTQWEQEMNPLTARKHIGELSANYMNARSLYQEWSHITRGLRRSLPTTLNQATLQNLPLPNEYDTDQLGIWMKWIEWESQNKLDLPEDALKLRQEYVYRQAIQHLCFSPEMWYTYTMFVDEKHRGKILEVATRSNPASITLALKFAEHLELNNKLTEMEECFQRCIDRISLDLQILTDTSVDPVSTHQLMRKLTFVYCTYMNTMKRVSGLSSARKVFSRCRKLKKSLTHEIYIENAYLEYYNGNDYKTPCKVLELGLKYFRDNGEYINRCLDFLILVRQDAQIKSLFETCVDKIYDLDQLKDIYQKVINYESKFGNLENVYEIEERFFEKFPHIEKIDVFTERYQIQGCNIIKEFELPYRLYNCDDMVQFGGHMLKRSLESADLSNDQVHNNKRHKNQQDASVPPEIIDLLKCLPKRQYFKTVVLDPHKLAEFLSDKVTIPTSE</sequence>
<dbReference type="GO" id="GO:0005737">
    <property type="term" value="C:cytoplasm"/>
    <property type="evidence" value="ECO:0007669"/>
    <property type="project" value="UniProtKB-SubCell"/>
</dbReference>
<dbReference type="STRING" id="45286.A0A0X8HS86"/>
<dbReference type="AlphaFoldDB" id="A0A0X8HS86"/>
<dbReference type="Gene3D" id="1.25.40.1040">
    <property type="match status" value="1"/>
</dbReference>
<evidence type="ECO:0000256" key="1">
    <source>
        <dbReference type="ARBA" id="ARBA00022737"/>
    </source>
</evidence>
<dbReference type="InterPro" id="IPR045243">
    <property type="entry name" value="Rna14-like"/>
</dbReference>
<comment type="function">
    <text evidence="4">Component of the cleavage factor IA (CFIA) complex, which is involved in the endonucleolytic cleavage during polyadenylation-dependent pre-mRNA 3'-end formation.</text>
</comment>
<name>A0A0X8HS86_9SACH</name>
<feature type="domain" description="Suppressor of forked" evidence="6">
    <location>
        <begin position="42"/>
        <end position="578"/>
    </location>
</feature>
<dbReference type="GO" id="GO:0180010">
    <property type="term" value="P:co-transcriptional mRNA 3'-end processing, cleavage and polyadenylation pathway"/>
    <property type="evidence" value="ECO:0007669"/>
    <property type="project" value="UniProtKB-UniRule"/>
</dbReference>
<keyword evidence="4" id="KW-0507">mRNA processing</keyword>
<evidence type="ECO:0000259" key="6">
    <source>
        <dbReference type="Pfam" id="PF05843"/>
    </source>
</evidence>
<dbReference type="GO" id="GO:0032991">
    <property type="term" value="C:protein-containing complex"/>
    <property type="evidence" value="ECO:0007669"/>
    <property type="project" value="UniProtKB-ARBA"/>
</dbReference>
<evidence type="ECO:0000256" key="3">
    <source>
        <dbReference type="ARBA" id="ARBA00026188"/>
    </source>
</evidence>
<keyword evidence="1" id="KW-0677">Repeat</keyword>
<dbReference type="GeneID" id="28724159"/>
<dbReference type="EMBL" id="CP014244">
    <property type="protein sequence ID" value="AMD20891.1"/>
    <property type="molecule type" value="Genomic_DNA"/>
</dbReference>
<dbReference type="PANTHER" id="PTHR19980:SF0">
    <property type="entry name" value="CLEAVAGE STIMULATION FACTOR SUBUNIT 3"/>
    <property type="match status" value="1"/>
</dbReference>
<dbReference type="InterPro" id="IPR011990">
    <property type="entry name" value="TPR-like_helical_dom_sf"/>
</dbReference>
<gene>
    <name evidence="7" type="ORF">AW171_hschr42812</name>
</gene>
<evidence type="ECO:0000256" key="4">
    <source>
        <dbReference type="RuleBase" id="RU369035"/>
    </source>
</evidence>
<dbReference type="InterPro" id="IPR008847">
    <property type="entry name" value="Suf"/>
</dbReference>
<dbReference type="Pfam" id="PF05843">
    <property type="entry name" value="Suf"/>
    <property type="match status" value="1"/>
</dbReference>
<dbReference type="PANTHER" id="PTHR19980">
    <property type="entry name" value="RNA CLEAVAGE STIMULATION FACTOR"/>
    <property type="match status" value="1"/>
</dbReference>
<dbReference type="OrthoDB" id="26282at2759"/>
<organism evidence="7 8">
    <name type="scientific">Eremothecium sinecaudum</name>
    <dbReference type="NCBI Taxonomy" id="45286"/>
    <lineage>
        <taxon>Eukaryota</taxon>
        <taxon>Fungi</taxon>
        <taxon>Dikarya</taxon>
        <taxon>Ascomycota</taxon>
        <taxon>Saccharomycotina</taxon>
        <taxon>Saccharomycetes</taxon>
        <taxon>Saccharomycetales</taxon>
        <taxon>Saccharomycetaceae</taxon>
        <taxon>Eremothecium</taxon>
    </lineage>
</organism>
<evidence type="ECO:0000256" key="5">
    <source>
        <dbReference type="SAM" id="MobiDB-lite"/>
    </source>
</evidence>
<dbReference type="GO" id="GO:0003729">
    <property type="term" value="F:mRNA binding"/>
    <property type="evidence" value="ECO:0007669"/>
    <property type="project" value="TreeGrafter"/>
</dbReference>
<evidence type="ECO:0000313" key="8">
    <source>
        <dbReference type="Proteomes" id="UP000243052"/>
    </source>
</evidence>
<feature type="compositionally biased region" description="Gly residues" evidence="5">
    <location>
        <begin position="17"/>
        <end position="26"/>
    </location>
</feature>
<keyword evidence="4" id="KW-0963">Cytoplasm</keyword>
<dbReference type="Proteomes" id="UP000243052">
    <property type="component" value="Chromosome iv"/>
</dbReference>
<dbReference type="Gene3D" id="6.10.250.1660">
    <property type="match status" value="1"/>
</dbReference>
<proteinExistence type="predicted"/>
<dbReference type="RefSeq" id="XP_017987887.1">
    <property type="nucleotide sequence ID" value="XM_018132398.1"/>
</dbReference>
<comment type="subcellular location">
    <subcellularLocation>
        <location evidence="4">Nucleus</location>
    </subcellularLocation>
    <subcellularLocation>
        <location evidence="4">Cytoplasm</location>
    </subcellularLocation>
    <text evidence="4">Nucleus and/or cytoplasm.</text>
</comment>
<reference evidence="7 8" key="1">
    <citation type="submission" date="2016-01" db="EMBL/GenBank/DDBJ databases">
        <title>Genome sequence of the yeast Holleya sinecauda.</title>
        <authorList>
            <person name="Dietrich F.S."/>
        </authorList>
    </citation>
    <scope>NUCLEOTIDE SEQUENCE [LARGE SCALE GENOMIC DNA]</scope>
    <source>
        <strain evidence="7 8">ATCC 58844</strain>
    </source>
</reference>
<dbReference type="InterPro" id="IPR003107">
    <property type="entry name" value="HAT"/>
</dbReference>
<protein>
    <recommendedName>
        <fullName evidence="3 4">mRNA 3'-end-processing protein RNA14</fullName>
    </recommendedName>
</protein>
<keyword evidence="8" id="KW-1185">Reference proteome</keyword>
<dbReference type="GO" id="GO:0005634">
    <property type="term" value="C:nucleus"/>
    <property type="evidence" value="ECO:0007669"/>
    <property type="project" value="UniProtKB-SubCell"/>
</dbReference>
<evidence type="ECO:0000256" key="2">
    <source>
        <dbReference type="ARBA" id="ARBA00023242"/>
    </source>
</evidence>
<feature type="region of interest" description="Disordered" evidence="5">
    <location>
        <begin position="1"/>
        <end position="38"/>
    </location>
</feature>
<evidence type="ECO:0000313" key="7">
    <source>
        <dbReference type="EMBL" id="AMD20891.1"/>
    </source>
</evidence>
<keyword evidence="2 4" id="KW-0539">Nucleus</keyword>
<dbReference type="SUPFAM" id="SSF48452">
    <property type="entry name" value="TPR-like"/>
    <property type="match status" value="1"/>
</dbReference>
<accession>A0A0X8HS86</accession>
<dbReference type="SMART" id="SM00386">
    <property type="entry name" value="HAT"/>
    <property type="match status" value="8"/>
</dbReference>